<dbReference type="InterPro" id="IPR036366">
    <property type="entry name" value="PGBDSf"/>
</dbReference>
<dbReference type="InterPro" id="IPR002477">
    <property type="entry name" value="Peptidoglycan-bd-like"/>
</dbReference>
<gene>
    <name evidence="3" type="ORF">FC794_10920</name>
</gene>
<organism evidence="3 4">
    <name type="scientific">Clostridium botulinum</name>
    <dbReference type="NCBI Taxonomy" id="1491"/>
    <lineage>
        <taxon>Bacteria</taxon>
        <taxon>Bacillati</taxon>
        <taxon>Bacillota</taxon>
        <taxon>Clostridia</taxon>
        <taxon>Eubacteriales</taxon>
        <taxon>Clostridiaceae</taxon>
        <taxon>Clostridium</taxon>
    </lineage>
</organism>
<proteinExistence type="predicted"/>
<evidence type="ECO:0000313" key="3">
    <source>
        <dbReference type="EMBL" id="NFG17298.1"/>
    </source>
</evidence>
<feature type="domain" description="Peptidoglycan binding-like" evidence="1">
    <location>
        <begin position="141"/>
        <end position="198"/>
    </location>
</feature>
<evidence type="ECO:0000313" key="4">
    <source>
        <dbReference type="Proteomes" id="UP000478995"/>
    </source>
</evidence>
<comment type="caution">
    <text evidence="3">The sequence shown here is derived from an EMBL/GenBank/DDBJ whole genome shotgun (WGS) entry which is preliminary data.</text>
</comment>
<dbReference type="InterPro" id="IPR015020">
    <property type="entry name" value="Rv2525c-like_Glyco_Hydro-like"/>
</dbReference>
<dbReference type="Gene3D" id="3.20.20.80">
    <property type="entry name" value="Glycosidases"/>
    <property type="match status" value="1"/>
</dbReference>
<sequence length="695" mass="75306">MDQMVLETQKWLNKTYQGRMPSLIEDGITGWSTIQALTRALQLELGITSDGLWGPSTEEKCPTISSNSGNKNIITILQCGLFCKGYDGGGIDGNFTTRTSAGISNLKKDAGLSDTNGNATPLIFKVLLSTMDGFVLAISGDPNVRKIQQNLNRDYYKTIGLIPCNGVYSRDTNRALIKALQVEEGTTPDGIWGPGTQDKCPTIPGSNSNQRYVLLLQYSLYVNGIDPNGFDGLFGNGLSNAIKEFQSFCALPADGYAGKQVWASLLVSTGDSNRKGTVCDCSTTLTPEKIQTLKNSGYEAVGRYLTGKFKLTPNEIKLITSQGVKIVAILEELGYELSHFNYTNGYQDGIDAFNASKFLGFPKDTIIYFAVDCDVMDYQVTDQILPYFQGVNAAFNYIGSDYKIGIYAPRNVCSRAANAGYTCSSFVCDMSTGFSGNLGYPLPKDWTFDQIKTVTIGNGSGAIEIDNNIARGNYYGENNINPTFENIFELINDTSICELLGIEFTAFAQKKTIFNSPLIKVEGEMSFGYKKGDGFSTLNIKPDGTLEGIGIEAGLSAIESFIGEEKTVALKSSLEELSVKTGTIELAYSISANPEGFECEVEIPIELYLDSDHNNSITVTLSLKIIIKNDSTKDYLDETISNIKSFANQYGGLTFLAIIVLGVTLTAVEVGIAATGTILAGLLIAIIEVFPNIKS</sequence>
<dbReference type="CDD" id="cd06418">
    <property type="entry name" value="GH25_BacA-like"/>
    <property type="match status" value="1"/>
</dbReference>
<dbReference type="SUPFAM" id="SSF51445">
    <property type="entry name" value="(Trans)glycosidases"/>
    <property type="match status" value="1"/>
</dbReference>
<dbReference type="EMBL" id="SWOY01000003">
    <property type="protein sequence ID" value="NFG17298.1"/>
    <property type="molecule type" value="Genomic_DNA"/>
</dbReference>
<dbReference type="Pfam" id="PF01471">
    <property type="entry name" value="PG_binding_1"/>
    <property type="match status" value="2"/>
</dbReference>
<name>A0A6B3WG84_CLOBO</name>
<dbReference type="Gene3D" id="1.10.101.10">
    <property type="entry name" value="PGBD-like superfamily/PGBD"/>
    <property type="match status" value="3"/>
</dbReference>
<dbReference type="InterPro" id="IPR017853">
    <property type="entry name" value="GH"/>
</dbReference>
<dbReference type="Proteomes" id="UP000478995">
    <property type="component" value="Unassembled WGS sequence"/>
</dbReference>
<dbReference type="Pfam" id="PF08924">
    <property type="entry name" value="Rv2525c_GlyHyd-like"/>
    <property type="match status" value="1"/>
</dbReference>
<protein>
    <submittedName>
        <fullName evidence="3">DUF1906 domain-containing protein</fullName>
    </submittedName>
</protein>
<dbReference type="InterPro" id="IPR036365">
    <property type="entry name" value="PGBD-like_sf"/>
</dbReference>
<evidence type="ECO:0000259" key="1">
    <source>
        <dbReference type="Pfam" id="PF01471"/>
    </source>
</evidence>
<reference evidence="3 4" key="1">
    <citation type="submission" date="2019-04" db="EMBL/GenBank/DDBJ databases">
        <title>Genome sequencing of Clostridium botulinum Groups I-IV and Clostridium butyricum.</title>
        <authorList>
            <person name="Brunt J."/>
            <person name="Van Vliet A.H.M."/>
            <person name="Stringer S.C."/>
            <person name="Carter A.T."/>
            <person name="Peck M.W."/>
        </authorList>
    </citation>
    <scope>NUCLEOTIDE SEQUENCE [LARGE SCALE GENOMIC DNA]</scope>
    <source>
        <strain evidence="3 4">IFR 18/037</strain>
    </source>
</reference>
<feature type="domain" description="Peptidoglycan binding-like" evidence="1">
    <location>
        <begin position="213"/>
        <end position="265"/>
    </location>
</feature>
<feature type="domain" description="Rv2525c-like glycoside hydrolase-like" evidence="2">
    <location>
        <begin position="291"/>
        <end position="469"/>
    </location>
</feature>
<dbReference type="RefSeq" id="WP_012703679.1">
    <property type="nucleotide sequence ID" value="NZ_CP013847.1"/>
</dbReference>
<dbReference type="SUPFAM" id="SSF47090">
    <property type="entry name" value="PGBD-like"/>
    <property type="match status" value="2"/>
</dbReference>
<accession>A0A6B3WG84</accession>
<dbReference type="AlphaFoldDB" id="A0A6B3WG84"/>
<evidence type="ECO:0000259" key="2">
    <source>
        <dbReference type="Pfam" id="PF08924"/>
    </source>
</evidence>